<accession>A0A919VR91</accession>
<gene>
    <name evidence="2" type="ORF">Aco04nite_47090</name>
</gene>
<protein>
    <recommendedName>
        <fullName evidence="1">AB hydrolase-1 domain-containing protein</fullName>
    </recommendedName>
</protein>
<dbReference type="SUPFAM" id="SSF53474">
    <property type="entry name" value="alpha/beta-Hydrolases"/>
    <property type="match status" value="1"/>
</dbReference>
<dbReference type="Gene3D" id="3.40.50.1820">
    <property type="entry name" value="alpha/beta hydrolase"/>
    <property type="match status" value="1"/>
</dbReference>
<dbReference type="EMBL" id="BOQP01000025">
    <property type="protein sequence ID" value="GIM75789.1"/>
    <property type="molecule type" value="Genomic_DNA"/>
</dbReference>
<evidence type="ECO:0000259" key="1">
    <source>
        <dbReference type="Pfam" id="PF12697"/>
    </source>
</evidence>
<evidence type="ECO:0000313" key="3">
    <source>
        <dbReference type="Proteomes" id="UP000680865"/>
    </source>
</evidence>
<dbReference type="AlphaFoldDB" id="A0A919VR91"/>
<name>A0A919VR91_9ACTN</name>
<organism evidence="2 3">
    <name type="scientific">Winogradskya consettensis</name>
    <dbReference type="NCBI Taxonomy" id="113560"/>
    <lineage>
        <taxon>Bacteria</taxon>
        <taxon>Bacillati</taxon>
        <taxon>Actinomycetota</taxon>
        <taxon>Actinomycetes</taxon>
        <taxon>Micromonosporales</taxon>
        <taxon>Micromonosporaceae</taxon>
        <taxon>Winogradskya</taxon>
    </lineage>
</organism>
<dbReference type="PANTHER" id="PTHR43798">
    <property type="entry name" value="MONOACYLGLYCEROL LIPASE"/>
    <property type="match status" value="1"/>
</dbReference>
<dbReference type="Proteomes" id="UP000680865">
    <property type="component" value="Unassembled WGS sequence"/>
</dbReference>
<dbReference type="Pfam" id="PF12697">
    <property type="entry name" value="Abhydrolase_6"/>
    <property type="match status" value="1"/>
</dbReference>
<dbReference type="InterPro" id="IPR029058">
    <property type="entry name" value="AB_hydrolase_fold"/>
</dbReference>
<comment type="caution">
    <text evidence="2">The sequence shown here is derived from an EMBL/GenBank/DDBJ whole genome shotgun (WGS) entry which is preliminary data.</text>
</comment>
<keyword evidence="3" id="KW-1185">Reference proteome</keyword>
<dbReference type="GO" id="GO:0003824">
    <property type="term" value="F:catalytic activity"/>
    <property type="evidence" value="ECO:0007669"/>
    <property type="project" value="UniProtKB-ARBA"/>
</dbReference>
<sequence>MERTWTTGTATGHPPVVLVHGGPGLWDYLQPVAALLEPVTLVHRYDQPWDGPHTIARYVADLEELRRRWGHERWIVAGHSFGATLAFAYAVQHPERAAALGYLSGLGVGDWRTGYRRAWRARISAAQAERLARLEEMTRTRDEEVEFRTLCWFTDHADPVQGWKWAAQDAQHDAAINFEANAQLTAETSAWSEAQVLGWAGELTMPAWFVHGDRDPRPLRPVERLAAGVPHGRLIVIEGAGHQPWRERPVAFGETLRRLVVGGIPQEKTGVNRIPPGPPFA</sequence>
<evidence type="ECO:0000313" key="2">
    <source>
        <dbReference type="EMBL" id="GIM75789.1"/>
    </source>
</evidence>
<dbReference type="RefSeq" id="WP_212999392.1">
    <property type="nucleotide sequence ID" value="NZ_BAAATW010000001.1"/>
</dbReference>
<dbReference type="InterPro" id="IPR000073">
    <property type="entry name" value="AB_hydrolase_1"/>
</dbReference>
<proteinExistence type="predicted"/>
<dbReference type="InterPro" id="IPR050266">
    <property type="entry name" value="AB_hydrolase_sf"/>
</dbReference>
<feature type="domain" description="AB hydrolase-1" evidence="1">
    <location>
        <begin position="16"/>
        <end position="252"/>
    </location>
</feature>
<reference evidence="2" key="1">
    <citation type="submission" date="2021-03" db="EMBL/GenBank/DDBJ databases">
        <title>Whole genome shotgun sequence of Actinoplanes consettensis NBRC 14913.</title>
        <authorList>
            <person name="Komaki H."/>
            <person name="Tamura T."/>
        </authorList>
    </citation>
    <scope>NUCLEOTIDE SEQUENCE</scope>
    <source>
        <strain evidence="2">NBRC 14913</strain>
    </source>
</reference>